<dbReference type="InterPro" id="IPR050832">
    <property type="entry name" value="Bact_Acetyltransf"/>
</dbReference>
<name>A0A7G8BEL5_9BACT</name>
<evidence type="ECO:0000259" key="3">
    <source>
        <dbReference type="PROSITE" id="PS51186"/>
    </source>
</evidence>
<dbReference type="Gene3D" id="3.40.630.30">
    <property type="match status" value="1"/>
</dbReference>
<evidence type="ECO:0000313" key="5">
    <source>
        <dbReference type="Proteomes" id="UP000515312"/>
    </source>
</evidence>
<keyword evidence="1 4" id="KW-0808">Transferase</keyword>
<sequence length="170" mass="19098">MLIRLAEPADAMAVARVHVRSWQVAYKGLMPQGYLDQLRPEERAARYTFGSLDPNSPTTVVAVENTQIYGFATVALARDQDVPGSGELYALYVDPEWWGRGVGAQLMSAARNRLLDLGFQQAVLWALKGNSRAERFYAADQWKPDGMQRTDTVWGVVVDEVRYRCTLITE</sequence>
<keyword evidence="5" id="KW-1185">Reference proteome</keyword>
<keyword evidence="2" id="KW-0012">Acyltransferase</keyword>
<dbReference type="GO" id="GO:0016747">
    <property type="term" value="F:acyltransferase activity, transferring groups other than amino-acyl groups"/>
    <property type="evidence" value="ECO:0007669"/>
    <property type="project" value="InterPro"/>
</dbReference>
<accession>A0A7G8BEL5</accession>
<dbReference type="EMBL" id="CP060394">
    <property type="protein sequence ID" value="QNI30985.1"/>
    <property type="molecule type" value="Genomic_DNA"/>
</dbReference>
<evidence type="ECO:0000256" key="1">
    <source>
        <dbReference type="ARBA" id="ARBA00022679"/>
    </source>
</evidence>
<dbReference type="Pfam" id="PF00583">
    <property type="entry name" value="Acetyltransf_1"/>
    <property type="match status" value="1"/>
</dbReference>
<dbReference type="SUPFAM" id="SSF55729">
    <property type="entry name" value="Acyl-CoA N-acyltransferases (Nat)"/>
    <property type="match status" value="1"/>
</dbReference>
<proteinExistence type="predicted"/>
<gene>
    <name evidence="4" type="ORF">H7849_17975</name>
</gene>
<evidence type="ECO:0000313" key="4">
    <source>
        <dbReference type="EMBL" id="QNI30985.1"/>
    </source>
</evidence>
<dbReference type="InterPro" id="IPR016181">
    <property type="entry name" value="Acyl_CoA_acyltransferase"/>
</dbReference>
<dbReference type="AlphaFoldDB" id="A0A7G8BEL5"/>
<dbReference type="RefSeq" id="WP_186741259.1">
    <property type="nucleotide sequence ID" value="NZ_CP060394.1"/>
</dbReference>
<dbReference type="PROSITE" id="PS51186">
    <property type="entry name" value="GNAT"/>
    <property type="match status" value="1"/>
</dbReference>
<dbReference type="Proteomes" id="UP000515312">
    <property type="component" value="Chromosome"/>
</dbReference>
<dbReference type="KEGG" id="adin:H7849_17975"/>
<protein>
    <submittedName>
        <fullName evidence="4">GNAT family N-acetyltransferase</fullName>
    </submittedName>
</protein>
<dbReference type="CDD" id="cd04301">
    <property type="entry name" value="NAT_SF"/>
    <property type="match status" value="1"/>
</dbReference>
<organism evidence="4 5">
    <name type="scientific">Alloacidobacterium dinghuense</name>
    <dbReference type="NCBI Taxonomy" id="2763107"/>
    <lineage>
        <taxon>Bacteria</taxon>
        <taxon>Pseudomonadati</taxon>
        <taxon>Acidobacteriota</taxon>
        <taxon>Terriglobia</taxon>
        <taxon>Terriglobales</taxon>
        <taxon>Acidobacteriaceae</taxon>
        <taxon>Alloacidobacterium</taxon>
    </lineage>
</organism>
<dbReference type="InterPro" id="IPR000182">
    <property type="entry name" value="GNAT_dom"/>
</dbReference>
<evidence type="ECO:0000256" key="2">
    <source>
        <dbReference type="ARBA" id="ARBA00023315"/>
    </source>
</evidence>
<feature type="domain" description="N-acetyltransferase" evidence="3">
    <location>
        <begin position="1"/>
        <end position="168"/>
    </location>
</feature>
<reference evidence="4 5" key="1">
    <citation type="submission" date="2020-08" db="EMBL/GenBank/DDBJ databases">
        <title>Edaphobacter telluris sp. nov. and Acidobacterium dinghuensis sp. nov., two acidobacteria isolated from forest soil.</title>
        <authorList>
            <person name="Fu J."/>
            <person name="Qiu L."/>
        </authorList>
    </citation>
    <scope>NUCLEOTIDE SEQUENCE [LARGE SCALE GENOMIC DNA]</scope>
    <source>
        <strain evidence="4">4Y35</strain>
    </source>
</reference>
<dbReference type="PANTHER" id="PTHR43877">
    <property type="entry name" value="AMINOALKYLPHOSPHONATE N-ACETYLTRANSFERASE-RELATED-RELATED"/>
    <property type="match status" value="1"/>
</dbReference>